<sequence length="52" mass="5937">MEEVWGRGKNVWVYGSMGVWEWEEEEMEHGAGGRTCGCMGVKRIACAVRKIF</sequence>
<comment type="caution">
    <text evidence="1">The sequence shown here is derived from an EMBL/GenBank/DDBJ whole genome shotgun (WGS) entry which is preliminary data.</text>
</comment>
<dbReference type="EMBL" id="ACJN02000003">
    <property type="protein sequence ID" value="EFI33257.1"/>
    <property type="molecule type" value="Genomic_DNA"/>
</dbReference>
<evidence type="ECO:0000313" key="1">
    <source>
        <dbReference type="EMBL" id="EFI33257.1"/>
    </source>
</evidence>
<proteinExistence type="predicted"/>
<protein>
    <submittedName>
        <fullName evidence="1">Uncharacterized protein</fullName>
    </submittedName>
</protein>
<dbReference type="Proteomes" id="UP000005496">
    <property type="component" value="Unassembled WGS sequence"/>
</dbReference>
<accession>D6SRE1</accession>
<evidence type="ECO:0000313" key="2">
    <source>
        <dbReference type="Proteomes" id="UP000005496"/>
    </source>
</evidence>
<organism evidence="1 2">
    <name type="scientific">Desulfonatronospira thiodismutans ASO3-1</name>
    <dbReference type="NCBI Taxonomy" id="555779"/>
    <lineage>
        <taxon>Bacteria</taxon>
        <taxon>Pseudomonadati</taxon>
        <taxon>Thermodesulfobacteriota</taxon>
        <taxon>Desulfovibrionia</taxon>
        <taxon>Desulfovibrionales</taxon>
        <taxon>Desulfonatronovibrionaceae</taxon>
        <taxon>Desulfonatronospira</taxon>
    </lineage>
</organism>
<keyword evidence="2" id="KW-1185">Reference proteome</keyword>
<name>D6SRE1_9BACT</name>
<dbReference type="AlphaFoldDB" id="D6SRE1"/>
<gene>
    <name evidence="1" type="ORF">Dthio_PD0583</name>
</gene>
<reference evidence="1" key="1">
    <citation type="submission" date="2010-05" db="EMBL/GenBank/DDBJ databases">
        <title>The draft genome of Desulfonatronospira thiodismutans ASO3-1.</title>
        <authorList>
            <consortium name="US DOE Joint Genome Institute (JGI-PGF)"/>
            <person name="Lucas S."/>
            <person name="Copeland A."/>
            <person name="Lapidus A."/>
            <person name="Cheng J.-F."/>
            <person name="Bruce D."/>
            <person name="Goodwin L."/>
            <person name="Pitluck S."/>
            <person name="Chertkov O."/>
            <person name="Brettin T."/>
            <person name="Detter J.C."/>
            <person name="Han C."/>
            <person name="Land M.L."/>
            <person name="Hauser L."/>
            <person name="Kyrpides N."/>
            <person name="Mikhailova N."/>
            <person name="Muyzer G."/>
            <person name="Woyke T."/>
        </authorList>
    </citation>
    <scope>NUCLEOTIDE SEQUENCE [LARGE SCALE GENOMIC DNA]</scope>
    <source>
        <strain evidence="1">ASO3-1</strain>
    </source>
</reference>